<feature type="signal peptide" evidence="3">
    <location>
        <begin position="1"/>
        <end position="19"/>
    </location>
</feature>
<keyword evidence="1" id="KW-0472">Membrane</keyword>
<evidence type="ECO:0000256" key="1">
    <source>
        <dbReference type="PROSITE-ProRule" id="PRU00473"/>
    </source>
</evidence>
<comment type="caution">
    <text evidence="5">The sequence shown here is derived from an EMBL/GenBank/DDBJ whole genome shotgun (WGS) entry which is preliminary data.</text>
</comment>
<keyword evidence="2" id="KW-0175">Coiled coil</keyword>
<dbReference type="CDD" id="cd07185">
    <property type="entry name" value="OmpA_C-like"/>
    <property type="match status" value="1"/>
</dbReference>
<dbReference type="Proteomes" id="UP000262954">
    <property type="component" value="Unassembled WGS sequence"/>
</dbReference>
<dbReference type="Gene3D" id="3.30.1330.60">
    <property type="entry name" value="OmpA-like domain"/>
    <property type="match status" value="1"/>
</dbReference>
<gene>
    <name evidence="5" type="ORF">DDY73_01840</name>
</gene>
<proteinExistence type="predicted"/>
<protein>
    <recommendedName>
        <fullName evidence="4">OmpA-like domain-containing protein</fullName>
    </recommendedName>
</protein>
<dbReference type="EMBL" id="DNWC01000026">
    <property type="protein sequence ID" value="HBJ07722.1"/>
    <property type="molecule type" value="Genomic_DNA"/>
</dbReference>
<feature type="coiled-coil region" evidence="2">
    <location>
        <begin position="240"/>
        <end position="274"/>
    </location>
</feature>
<evidence type="ECO:0000313" key="5">
    <source>
        <dbReference type="EMBL" id="HBJ07722.1"/>
    </source>
</evidence>
<evidence type="ECO:0000259" key="4">
    <source>
        <dbReference type="PROSITE" id="PS51123"/>
    </source>
</evidence>
<feature type="chain" id="PRO_5016667342" description="OmpA-like domain-containing protein" evidence="3">
    <location>
        <begin position="20"/>
        <end position="391"/>
    </location>
</feature>
<dbReference type="Pfam" id="PF00691">
    <property type="entry name" value="OmpA"/>
    <property type="match status" value="1"/>
</dbReference>
<organism evidence="5 6">
    <name type="scientific">Coprobacter fastidiosus</name>
    <dbReference type="NCBI Taxonomy" id="1099853"/>
    <lineage>
        <taxon>Bacteria</taxon>
        <taxon>Pseudomonadati</taxon>
        <taxon>Bacteroidota</taxon>
        <taxon>Bacteroidia</taxon>
        <taxon>Bacteroidales</taxon>
        <taxon>Barnesiellaceae</taxon>
        <taxon>Coprobacter</taxon>
    </lineage>
</organism>
<reference evidence="5 6" key="1">
    <citation type="journal article" date="2018" name="Nat. Biotechnol.">
        <title>A standardized bacterial taxonomy based on genome phylogeny substantially revises the tree of life.</title>
        <authorList>
            <person name="Parks D.H."/>
            <person name="Chuvochina M."/>
            <person name="Waite D.W."/>
            <person name="Rinke C."/>
            <person name="Skarshewski A."/>
            <person name="Chaumeil P.A."/>
            <person name="Hugenholtz P."/>
        </authorList>
    </citation>
    <scope>NUCLEOTIDE SEQUENCE [LARGE SCALE GENOMIC DNA]</scope>
    <source>
        <strain evidence="5">UBA11482</strain>
    </source>
</reference>
<dbReference type="SUPFAM" id="SSF103088">
    <property type="entry name" value="OmpA-like"/>
    <property type="match status" value="1"/>
</dbReference>
<evidence type="ECO:0000256" key="3">
    <source>
        <dbReference type="SAM" id="SignalP"/>
    </source>
</evidence>
<dbReference type="AlphaFoldDB" id="A0A354LZN3"/>
<evidence type="ECO:0000313" key="6">
    <source>
        <dbReference type="Proteomes" id="UP000262954"/>
    </source>
</evidence>
<sequence>MKKIVFFSLLALLSFYINAQDASKDSITTKNSFVVTRFKSNWFLNFGANANVYLGQNDSKLDFGKRIAPGFTISAGKWITPWLGVQLGLDGMQLKGAAPAAGITYVKNDELLSNGYYKQKWFSFMPHADLMVNMANLFGKYKENRVYSPIITGGAGFIAYSKGGNYSQAVQFAFINKFRVSKAWDINLDIKGAWIGNDYDAEGGSRGDGLFSVGLSATYRFKTRKFVPYQPKYIKDTKAANEWKAKYDAANNKAGRLQAENNDLKEALKNAKNTKTPVKEVVKEPVKPQLIIYYTADSYSIKDKDMILLKALAKEMKKNPDSKYEICGYTDSKTGTPEYNSALREKRANNVINTLIRLGVDKDQLVKKTSDQTLNQFGAYALDRAVTITKI</sequence>
<keyword evidence="3" id="KW-0732">Signal</keyword>
<accession>A0A354LZN3</accession>
<dbReference type="InterPro" id="IPR036737">
    <property type="entry name" value="OmpA-like_sf"/>
</dbReference>
<feature type="domain" description="OmpA-like" evidence="4">
    <location>
        <begin position="281"/>
        <end position="391"/>
    </location>
</feature>
<evidence type="ECO:0000256" key="2">
    <source>
        <dbReference type="SAM" id="Coils"/>
    </source>
</evidence>
<dbReference type="GO" id="GO:0016020">
    <property type="term" value="C:membrane"/>
    <property type="evidence" value="ECO:0007669"/>
    <property type="project" value="UniProtKB-UniRule"/>
</dbReference>
<dbReference type="PROSITE" id="PS51123">
    <property type="entry name" value="OMPA_2"/>
    <property type="match status" value="1"/>
</dbReference>
<dbReference type="InterPro" id="IPR006665">
    <property type="entry name" value="OmpA-like"/>
</dbReference>
<name>A0A354LZN3_9BACT</name>